<organism evidence="3 4">
    <name type="scientific">Puccinia sorghi</name>
    <dbReference type="NCBI Taxonomy" id="27349"/>
    <lineage>
        <taxon>Eukaryota</taxon>
        <taxon>Fungi</taxon>
        <taxon>Dikarya</taxon>
        <taxon>Basidiomycota</taxon>
        <taxon>Pucciniomycotina</taxon>
        <taxon>Pucciniomycetes</taxon>
        <taxon>Pucciniales</taxon>
        <taxon>Pucciniaceae</taxon>
        <taxon>Puccinia</taxon>
    </lineage>
</organism>
<feature type="region of interest" description="Disordered" evidence="1">
    <location>
        <begin position="952"/>
        <end position="974"/>
    </location>
</feature>
<evidence type="ECO:0000256" key="1">
    <source>
        <dbReference type="SAM" id="MobiDB-lite"/>
    </source>
</evidence>
<dbReference type="EMBL" id="LAVV01003076">
    <property type="protein sequence ID" value="KNZ62386.1"/>
    <property type="molecule type" value="Genomic_DNA"/>
</dbReference>
<comment type="caution">
    <text evidence="3">The sequence shown here is derived from an EMBL/GenBank/DDBJ whole genome shotgun (WGS) entry which is preliminary data.</text>
</comment>
<feature type="compositionally biased region" description="Basic and acidic residues" evidence="1">
    <location>
        <begin position="952"/>
        <end position="973"/>
    </location>
</feature>
<evidence type="ECO:0000256" key="2">
    <source>
        <dbReference type="SAM" id="Phobius"/>
    </source>
</evidence>
<keyword evidence="2" id="KW-0812">Transmembrane</keyword>
<reference evidence="3 4" key="1">
    <citation type="submission" date="2015-08" db="EMBL/GenBank/DDBJ databases">
        <title>Next Generation Sequencing and Analysis of the Genome of Puccinia sorghi L Schw, the Causal Agent of Maize Common Rust.</title>
        <authorList>
            <person name="Rochi L."/>
            <person name="Burguener G."/>
            <person name="Darino M."/>
            <person name="Turjanski A."/>
            <person name="Kreff E."/>
            <person name="Dieguez M.J."/>
            <person name="Sacco F."/>
        </authorList>
    </citation>
    <scope>NUCLEOTIDE SEQUENCE [LARGE SCALE GENOMIC DNA]</scope>
    <source>
        <strain evidence="3 4">RO10H11247</strain>
    </source>
</reference>
<accession>A0A0L6VNV6</accession>
<sequence>MNPFMILFSLPSETKALQCPNFLSPFQICPWPLILPGGKQKDYMFYHLHRTFPLELRRRIHTQKHKRRSDPYTSKYALRKIHLIHLLSFFPAPSVLFVLLVSNFISPLPPPYLSKTCKQCRSQASLLSKYHTRPAANQCGYLKPCDLDCVCEQECLRVTWKLNDHQQQQYLCSEPRIVCTNVKQLSIVEQSCGSGLPGKSLHLGGCKVKRKSRYGSEYSFGRFLDSAEKKEKIRRGVHGALKSLKPDKQGEFNRNKPHTNIPAKIPGNGHRICWNSFFGGLETKWKASEDTGNTFIPAAIIPWVNSLVATPIAKARQKICMDVFMDFGWSWMLFWDDSEMVKKMGFFQSPGVVNEKGRTLEVLIKLLTSSIPGCDRGKQAHFKAFLGFLSQFKRIPQLIEVHTSTQTTSLATTRTRGNSFSPALHPGNLAHFVGLVTTGEVKKPGLALEIPYQPGLYKTTRPKPGYPASYNFNIEISPAQFHLLPTSNNLNRTNFCLSESTLQNPSATSWRFWRSPFTNNFERDLNNPCLQVPLRINNKVFFILLFFVHSFLKLNIIWIFPIKPFSYVQNFPQEQADSEALIAESHHVMAWCDESDQSKIIGPKYSKKTFLQEVRVGADIFFFSYFWENWLLPFFFFFLEGVGYFQAPNASGSSFPQSLTGSQENQRRINKQRNLSPLIIPESRPQPLDYLQLSFDFQIKLNPLSHSSGNGFNFAHHHTGTNYPSVTFPEHILSLMIFPFPYSDITQIFDSACSWHAACSSQAAIQTPHVCICRCFGRLCIKAWLNHFWRMVGVKTEASWDFLHVNCRQLRKFFLQCHSSLLLVFFNQPYGYPFNCYTSIVENPRISSSTHSSATQYPPELLGSFECPTLRTILQFSPPSPVVPILASSNRCCRSTQRSLTYNTDVHQFYFLFVETTHRQTDTVDWLQERRPRAALQESQVAVLICILKKDRQDGKGEGGDKRHEQVERDRQRCSTGEKWIVQKNDY</sequence>
<feature type="transmembrane region" description="Helical" evidence="2">
    <location>
        <begin position="83"/>
        <end position="105"/>
    </location>
</feature>
<feature type="transmembrane region" description="Helical" evidence="2">
    <location>
        <begin position="540"/>
        <end position="560"/>
    </location>
</feature>
<evidence type="ECO:0000313" key="3">
    <source>
        <dbReference type="EMBL" id="KNZ62386.1"/>
    </source>
</evidence>
<dbReference type="Proteomes" id="UP000037035">
    <property type="component" value="Unassembled WGS sequence"/>
</dbReference>
<dbReference type="AlphaFoldDB" id="A0A0L6VNV6"/>
<protein>
    <submittedName>
        <fullName evidence="3">Uncharacterized protein</fullName>
    </submittedName>
</protein>
<keyword evidence="2" id="KW-1133">Transmembrane helix</keyword>
<gene>
    <name evidence="3" type="ORF">VP01_1276g3</name>
</gene>
<keyword evidence="2" id="KW-0472">Membrane</keyword>
<keyword evidence="4" id="KW-1185">Reference proteome</keyword>
<evidence type="ECO:0000313" key="4">
    <source>
        <dbReference type="Proteomes" id="UP000037035"/>
    </source>
</evidence>
<proteinExistence type="predicted"/>
<feature type="transmembrane region" description="Helical" evidence="2">
    <location>
        <begin position="616"/>
        <end position="639"/>
    </location>
</feature>
<dbReference type="VEuPathDB" id="FungiDB:VP01_1276g3"/>
<name>A0A0L6VNV6_9BASI</name>